<keyword evidence="1" id="KW-1133">Transmembrane helix</keyword>
<feature type="domain" description="DUF218" evidence="2">
    <location>
        <begin position="42"/>
        <end position="146"/>
    </location>
</feature>
<gene>
    <name evidence="3" type="ORF">MNBD_DELTA04-1810</name>
</gene>
<proteinExistence type="predicted"/>
<dbReference type="EMBL" id="UOEY01000081">
    <property type="protein sequence ID" value="VAW39626.1"/>
    <property type="molecule type" value="Genomic_DNA"/>
</dbReference>
<evidence type="ECO:0000313" key="3">
    <source>
        <dbReference type="EMBL" id="VAW39626.1"/>
    </source>
</evidence>
<dbReference type="InterPro" id="IPR003848">
    <property type="entry name" value="DUF218"/>
</dbReference>
<evidence type="ECO:0000256" key="1">
    <source>
        <dbReference type="SAM" id="Phobius"/>
    </source>
</evidence>
<dbReference type="InterPro" id="IPR014729">
    <property type="entry name" value="Rossmann-like_a/b/a_fold"/>
</dbReference>
<keyword evidence="1" id="KW-0812">Transmembrane</keyword>
<keyword evidence="1" id="KW-0472">Membrane</keyword>
<dbReference type="CDD" id="cd06259">
    <property type="entry name" value="YdcF-like"/>
    <property type="match status" value="1"/>
</dbReference>
<feature type="transmembrane region" description="Helical" evidence="1">
    <location>
        <begin position="6"/>
        <end position="26"/>
    </location>
</feature>
<protein>
    <recommendedName>
        <fullName evidence="2">DUF218 domain-containing protein</fullName>
    </recommendedName>
</protein>
<sequence length="187" mass="21646">MRFKTIIFFSVAVLATFFILGWVGYLNIGHWLSLDEAPHSADAIICLSGDARLKKSISLLSQGFADKIMTTTDKTYKDLINKKINKSALVRPEKNASSTYEEALFLKQKIIDLHIKSALIVSDPFHLYRVKWTFTHVYKNVPVHFSYISTEPKWAQGFWWDNRRSRVFVLTELPKIPYYWVAHGIFG</sequence>
<evidence type="ECO:0000259" key="2">
    <source>
        <dbReference type="Pfam" id="PF02698"/>
    </source>
</evidence>
<reference evidence="3" key="1">
    <citation type="submission" date="2018-06" db="EMBL/GenBank/DDBJ databases">
        <authorList>
            <person name="Zhirakovskaya E."/>
        </authorList>
    </citation>
    <scope>NUCLEOTIDE SEQUENCE</scope>
</reference>
<dbReference type="Pfam" id="PF02698">
    <property type="entry name" value="DUF218"/>
    <property type="match status" value="1"/>
</dbReference>
<dbReference type="Gene3D" id="3.40.50.620">
    <property type="entry name" value="HUPs"/>
    <property type="match status" value="1"/>
</dbReference>
<dbReference type="AlphaFoldDB" id="A0A3B0W4T5"/>
<name>A0A3B0W4T5_9ZZZZ</name>
<feature type="non-terminal residue" evidence="3">
    <location>
        <position position="187"/>
    </location>
</feature>
<organism evidence="3">
    <name type="scientific">hydrothermal vent metagenome</name>
    <dbReference type="NCBI Taxonomy" id="652676"/>
    <lineage>
        <taxon>unclassified sequences</taxon>
        <taxon>metagenomes</taxon>
        <taxon>ecological metagenomes</taxon>
    </lineage>
</organism>
<accession>A0A3B0W4T5</accession>